<dbReference type="InterPro" id="IPR023393">
    <property type="entry name" value="START-like_dom_sf"/>
</dbReference>
<evidence type="ECO:0000259" key="2">
    <source>
        <dbReference type="Pfam" id="PF08327"/>
    </source>
</evidence>
<dbReference type="PANTHER" id="PTHR36929:SF5">
    <property type="entry name" value="BLR6751 PROTEIN"/>
    <property type="match status" value="1"/>
</dbReference>
<evidence type="ECO:0000256" key="1">
    <source>
        <dbReference type="ARBA" id="ARBA00006817"/>
    </source>
</evidence>
<comment type="similarity">
    <text evidence="1">Belongs to the AHA1 family.</text>
</comment>
<keyword evidence="4" id="KW-1185">Reference proteome</keyword>
<sequence length="162" mass="18433">MNATPEASDTSDREVVVSRVINGPRHLVFEAYTEIRHLSRWWGPDGFTITTRSFEFRPGGRWEFVMHAPDGTDYPNHVEWLEIVRPERIVHRHGTRHGDPDAFISTTTFEEQAPGKTLVTLRSVLNTKEQRDRLVEHFAAVEGAQQTLDHLASYVATGALRA</sequence>
<dbReference type="Gene3D" id="3.30.530.20">
    <property type="match status" value="1"/>
</dbReference>
<dbReference type="EMBL" id="JBHTIR010003887">
    <property type="protein sequence ID" value="MFD0855971.1"/>
    <property type="molecule type" value="Genomic_DNA"/>
</dbReference>
<reference evidence="4" key="1">
    <citation type="journal article" date="2019" name="Int. J. Syst. Evol. Microbiol.">
        <title>The Global Catalogue of Microorganisms (GCM) 10K type strain sequencing project: providing services to taxonomists for standard genome sequencing and annotation.</title>
        <authorList>
            <consortium name="The Broad Institute Genomics Platform"/>
            <consortium name="The Broad Institute Genome Sequencing Center for Infectious Disease"/>
            <person name="Wu L."/>
            <person name="Ma J."/>
        </authorList>
    </citation>
    <scope>NUCLEOTIDE SEQUENCE [LARGE SCALE GENOMIC DNA]</scope>
    <source>
        <strain evidence="4">JCM 31696</strain>
    </source>
</reference>
<gene>
    <name evidence="3" type="ORF">ACFQ07_27275</name>
</gene>
<protein>
    <submittedName>
        <fullName evidence="3">SRPBCC family protein</fullName>
    </submittedName>
</protein>
<evidence type="ECO:0000313" key="3">
    <source>
        <dbReference type="EMBL" id="MFD0855971.1"/>
    </source>
</evidence>
<dbReference type="InterPro" id="IPR013538">
    <property type="entry name" value="ASHA1/2-like_C"/>
</dbReference>
<evidence type="ECO:0000313" key="4">
    <source>
        <dbReference type="Proteomes" id="UP001597083"/>
    </source>
</evidence>
<dbReference type="PANTHER" id="PTHR36929">
    <property type="entry name" value="ATTACHMENT SUBUNIT, PUTATIVE-RELATED"/>
    <property type="match status" value="1"/>
</dbReference>
<name>A0ABW3CNN7_9ACTN</name>
<accession>A0ABW3CNN7</accession>
<dbReference type="Proteomes" id="UP001597083">
    <property type="component" value="Unassembled WGS sequence"/>
</dbReference>
<comment type="caution">
    <text evidence="3">The sequence shown here is derived from an EMBL/GenBank/DDBJ whole genome shotgun (WGS) entry which is preliminary data.</text>
</comment>
<organism evidence="3 4">
    <name type="scientific">Actinomadura adrarensis</name>
    <dbReference type="NCBI Taxonomy" id="1819600"/>
    <lineage>
        <taxon>Bacteria</taxon>
        <taxon>Bacillati</taxon>
        <taxon>Actinomycetota</taxon>
        <taxon>Actinomycetes</taxon>
        <taxon>Streptosporangiales</taxon>
        <taxon>Thermomonosporaceae</taxon>
        <taxon>Actinomadura</taxon>
    </lineage>
</organism>
<dbReference type="CDD" id="cd08894">
    <property type="entry name" value="SRPBCC_CalC_Aha1-like_1"/>
    <property type="match status" value="1"/>
</dbReference>
<proteinExistence type="inferred from homology"/>
<dbReference type="SUPFAM" id="SSF55961">
    <property type="entry name" value="Bet v1-like"/>
    <property type="match status" value="1"/>
</dbReference>
<feature type="domain" description="Activator of Hsp90 ATPase homologue 1/2-like C-terminal" evidence="2">
    <location>
        <begin position="24"/>
        <end position="155"/>
    </location>
</feature>
<dbReference type="Pfam" id="PF08327">
    <property type="entry name" value="AHSA1"/>
    <property type="match status" value="1"/>
</dbReference>